<dbReference type="PANTHER" id="PTHR20941">
    <property type="entry name" value="FOLATE SYNTHESIS PROTEINS"/>
    <property type="match status" value="1"/>
</dbReference>
<dbReference type="EMBL" id="CP001055">
    <property type="protein sequence ID" value="ACC98188.1"/>
    <property type="molecule type" value="Genomic_DNA"/>
</dbReference>
<dbReference type="Gene3D" id="3.20.20.20">
    <property type="entry name" value="Dihydropteroate synthase-like"/>
    <property type="match status" value="1"/>
</dbReference>
<dbReference type="AlphaFoldDB" id="B2KC61"/>
<evidence type="ECO:0000259" key="10">
    <source>
        <dbReference type="PROSITE" id="PS50972"/>
    </source>
</evidence>
<dbReference type="RefSeq" id="WP_012414803.1">
    <property type="nucleotide sequence ID" value="NC_010644.1"/>
</dbReference>
<dbReference type="InterPro" id="IPR045031">
    <property type="entry name" value="DHP_synth-like"/>
</dbReference>
<evidence type="ECO:0000256" key="6">
    <source>
        <dbReference type="ARBA" id="ARBA00022723"/>
    </source>
</evidence>
<keyword evidence="12" id="KW-1185">Reference proteome</keyword>
<evidence type="ECO:0000313" key="11">
    <source>
        <dbReference type="EMBL" id="ACC98188.1"/>
    </source>
</evidence>
<evidence type="ECO:0000313" key="12">
    <source>
        <dbReference type="Proteomes" id="UP000001029"/>
    </source>
</evidence>
<dbReference type="EC" id="2.5.1.15" evidence="4 9"/>
<reference evidence="11 12" key="1">
    <citation type="journal article" date="2009" name="Appl. Environ. Microbiol.">
        <title>Genomic analysis of 'Elusimicrobium minutum,' the first cultivated representative of the phylum 'Elusimicrobia' (formerly termite group 1).</title>
        <authorList>
            <person name="Herlemann D.P.R."/>
            <person name="Geissinger O."/>
            <person name="Ikeda-Ohtsubo W."/>
            <person name="Kunin V."/>
            <person name="Sun H."/>
            <person name="Lapidus A."/>
            <person name="Hugenholtz P."/>
            <person name="Brune A."/>
        </authorList>
    </citation>
    <scope>NUCLEOTIDE SEQUENCE [LARGE SCALE GENOMIC DNA]</scope>
    <source>
        <strain evidence="11 12">Pei191</strain>
    </source>
</reference>
<evidence type="ECO:0000256" key="8">
    <source>
        <dbReference type="ARBA" id="ARBA00022909"/>
    </source>
</evidence>
<dbReference type="Pfam" id="PF00809">
    <property type="entry name" value="Pterin_bind"/>
    <property type="match status" value="1"/>
</dbReference>
<feature type="domain" description="Pterin-binding" evidence="10">
    <location>
        <begin position="4"/>
        <end position="253"/>
    </location>
</feature>
<organism evidence="11 12">
    <name type="scientific">Elusimicrobium minutum (strain Pei191)</name>
    <dbReference type="NCBI Taxonomy" id="445932"/>
    <lineage>
        <taxon>Bacteria</taxon>
        <taxon>Pseudomonadati</taxon>
        <taxon>Elusimicrobiota</taxon>
        <taxon>Elusimicrobia</taxon>
        <taxon>Elusimicrobiales</taxon>
        <taxon>Elusimicrobiaceae</taxon>
        <taxon>Elusimicrobium</taxon>
    </lineage>
</organism>
<dbReference type="OrthoDB" id="9811744at2"/>
<sequence length="258" mass="28215">MKKPLIMGILNVTPDSFFDGGKTADPFVRASKLIEEGADIIDIGGESTRPGAEPVSFEDEKKRVIPVLKQIKAAYPKITISIDTYKPKIAKLAVEEGADIINDPSGLADPVMADIAASSDTKLVVMHTRGTPQNMDKLTEYADIVADIKNFFEKKIQECAREGLHTDNIILDPGFGFAKNKEQNFLLLKNISYYKSLGLPLLIGLSRKKFLAKEGDTPADRLEATLSANLYAAMNGADILRVHDVAETIKILEKIPVS</sequence>
<evidence type="ECO:0000256" key="5">
    <source>
        <dbReference type="ARBA" id="ARBA00022679"/>
    </source>
</evidence>
<dbReference type="UniPathway" id="UPA00077">
    <property type="reaction ID" value="UER00156"/>
</dbReference>
<dbReference type="NCBIfam" id="TIGR01496">
    <property type="entry name" value="DHPS"/>
    <property type="match status" value="1"/>
</dbReference>
<dbReference type="SUPFAM" id="SSF51717">
    <property type="entry name" value="Dihydropteroate synthetase-like"/>
    <property type="match status" value="1"/>
</dbReference>
<evidence type="ECO:0000256" key="2">
    <source>
        <dbReference type="ARBA" id="ARBA00001946"/>
    </source>
</evidence>
<dbReference type="GO" id="GO:0046872">
    <property type="term" value="F:metal ion binding"/>
    <property type="evidence" value="ECO:0007669"/>
    <property type="project" value="UniProtKB-KW"/>
</dbReference>
<dbReference type="PROSITE" id="PS00792">
    <property type="entry name" value="DHPS_1"/>
    <property type="match status" value="1"/>
</dbReference>
<dbReference type="GO" id="GO:0005829">
    <property type="term" value="C:cytosol"/>
    <property type="evidence" value="ECO:0007669"/>
    <property type="project" value="TreeGrafter"/>
</dbReference>
<dbReference type="Proteomes" id="UP000001029">
    <property type="component" value="Chromosome"/>
</dbReference>
<dbReference type="GO" id="GO:0046654">
    <property type="term" value="P:tetrahydrofolate biosynthetic process"/>
    <property type="evidence" value="ECO:0007669"/>
    <property type="project" value="UniProtKB-UniPathway"/>
</dbReference>
<name>B2KC61_ELUMP</name>
<evidence type="ECO:0000256" key="4">
    <source>
        <dbReference type="ARBA" id="ARBA00012458"/>
    </source>
</evidence>
<dbReference type="InterPro" id="IPR011005">
    <property type="entry name" value="Dihydropteroate_synth-like_sf"/>
</dbReference>
<keyword evidence="6 9" id="KW-0479">Metal-binding</keyword>
<evidence type="ECO:0000256" key="9">
    <source>
        <dbReference type="RuleBase" id="RU361205"/>
    </source>
</evidence>
<keyword evidence="7 9" id="KW-0460">Magnesium</keyword>
<proteinExistence type="inferred from homology"/>
<comment type="similarity">
    <text evidence="9">Belongs to the DHPS family.</text>
</comment>
<dbReference type="PANTHER" id="PTHR20941:SF1">
    <property type="entry name" value="FOLIC ACID SYNTHESIS PROTEIN FOL1"/>
    <property type="match status" value="1"/>
</dbReference>
<dbReference type="PROSITE" id="PS50972">
    <property type="entry name" value="PTERIN_BINDING"/>
    <property type="match status" value="1"/>
</dbReference>
<comment type="function">
    <text evidence="9">Catalyzes the condensation of para-aminobenzoate (pABA) with 6-hydroxymethyl-7,8-dihydropterin diphosphate (DHPt-PP) to form 7,8-dihydropteroate (H2Pte), the immediate precursor of folate derivatives.</text>
</comment>
<dbReference type="KEGG" id="emi:Emin_0633"/>
<dbReference type="GO" id="GO:0046656">
    <property type="term" value="P:folic acid biosynthetic process"/>
    <property type="evidence" value="ECO:0007669"/>
    <property type="project" value="UniProtKB-KW"/>
</dbReference>
<accession>B2KC61</accession>
<keyword evidence="5 9" id="KW-0808">Transferase</keyword>
<dbReference type="InterPro" id="IPR000489">
    <property type="entry name" value="Pterin-binding_dom"/>
</dbReference>
<evidence type="ECO:0000256" key="7">
    <source>
        <dbReference type="ARBA" id="ARBA00022842"/>
    </source>
</evidence>
<dbReference type="CDD" id="cd00739">
    <property type="entry name" value="DHPS"/>
    <property type="match status" value="1"/>
</dbReference>
<dbReference type="PROSITE" id="PS00793">
    <property type="entry name" value="DHPS_2"/>
    <property type="match status" value="1"/>
</dbReference>
<gene>
    <name evidence="11" type="ordered locus">Emin_0633</name>
</gene>
<evidence type="ECO:0000256" key="1">
    <source>
        <dbReference type="ARBA" id="ARBA00000012"/>
    </source>
</evidence>
<dbReference type="HOGENOM" id="CLU_008023_0_3_0"/>
<dbReference type="InterPro" id="IPR006390">
    <property type="entry name" value="DHP_synth_dom"/>
</dbReference>
<keyword evidence="8 9" id="KW-0289">Folate biosynthesis</keyword>
<protein>
    <recommendedName>
        <fullName evidence="4 9">Dihydropteroate synthase</fullName>
        <shortName evidence="9">DHPS</shortName>
        <ecNumber evidence="4 9">2.5.1.15</ecNumber>
    </recommendedName>
    <alternativeName>
        <fullName evidence="9">Dihydropteroate pyrophosphorylase</fullName>
    </alternativeName>
</protein>
<dbReference type="GO" id="GO:0004156">
    <property type="term" value="F:dihydropteroate synthase activity"/>
    <property type="evidence" value="ECO:0007669"/>
    <property type="project" value="UniProtKB-EC"/>
</dbReference>
<comment type="pathway">
    <text evidence="3 9">Cofactor biosynthesis; tetrahydrofolate biosynthesis; 7,8-dihydrofolate from 2-amino-4-hydroxy-6-hydroxymethyl-7,8-dihydropteridine diphosphate and 4-aminobenzoate: step 1/2.</text>
</comment>
<dbReference type="STRING" id="445932.Emin_0633"/>
<comment type="cofactor">
    <cofactor evidence="2 9">
        <name>Mg(2+)</name>
        <dbReference type="ChEBI" id="CHEBI:18420"/>
    </cofactor>
</comment>
<evidence type="ECO:0000256" key="3">
    <source>
        <dbReference type="ARBA" id="ARBA00004763"/>
    </source>
</evidence>
<comment type="catalytic activity">
    <reaction evidence="1">
        <text>(7,8-dihydropterin-6-yl)methyl diphosphate + 4-aminobenzoate = 7,8-dihydropteroate + diphosphate</text>
        <dbReference type="Rhea" id="RHEA:19949"/>
        <dbReference type="ChEBI" id="CHEBI:17836"/>
        <dbReference type="ChEBI" id="CHEBI:17839"/>
        <dbReference type="ChEBI" id="CHEBI:33019"/>
        <dbReference type="ChEBI" id="CHEBI:72950"/>
        <dbReference type="EC" id="2.5.1.15"/>
    </reaction>
</comment>